<comment type="caution">
    <text evidence="1">The sequence shown here is derived from an EMBL/GenBank/DDBJ whole genome shotgun (WGS) entry which is preliminary data.</text>
</comment>
<dbReference type="AlphaFoldDB" id="A0A918SIR2"/>
<evidence type="ECO:0000313" key="2">
    <source>
        <dbReference type="Proteomes" id="UP000610456"/>
    </source>
</evidence>
<reference evidence="1" key="1">
    <citation type="journal article" date="2014" name="Int. J. Syst. Evol. Microbiol.">
        <title>Complete genome sequence of Corynebacterium casei LMG S-19264T (=DSM 44701T), isolated from a smear-ripened cheese.</title>
        <authorList>
            <consortium name="US DOE Joint Genome Institute (JGI-PGF)"/>
            <person name="Walter F."/>
            <person name="Albersmeier A."/>
            <person name="Kalinowski J."/>
            <person name="Ruckert C."/>
        </authorList>
    </citation>
    <scope>NUCLEOTIDE SEQUENCE</scope>
    <source>
        <strain evidence="1">KCTC 12719</strain>
    </source>
</reference>
<protein>
    <submittedName>
        <fullName evidence="1">Uncharacterized protein</fullName>
    </submittedName>
</protein>
<dbReference type="EMBL" id="BMXB01000016">
    <property type="protein sequence ID" value="GHA47035.1"/>
    <property type="molecule type" value="Genomic_DNA"/>
</dbReference>
<gene>
    <name evidence="1" type="ORF">GCM10007103_30120</name>
</gene>
<name>A0A918SIR2_9FLAO</name>
<dbReference type="Proteomes" id="UP000610456">
    <property type="component" value="Unassembled WGS sequence"/>
</dbReference>
<sequence length="86" mass="9715">MSCDSDDSVDPITKIATIYIDESEVDNCFYTIKTENNEVFTTNNLPGEYSESTFESRIIYRVTEEICNCGFAGSLVKIEIVKLVEI</sequence>
<keyword evidence="2" id="KW-1185">Reference proteome</keyword>
<accession>A0A918SIR2</accession>
<evidence type="ECO:0000313" key="1">
    <source>
        <dbReference type="EMBL" id="GHA47035.1"/>
    </source>
</evidence>
<organism evidence="1 2">
    <name type="scientific">Salinimicrobium marinum</name>
    <dbReference type="NCBI Taxonomy" id="680283"/>
    <lineage>
        <taxon>Bacteria</taxon>
        <taxon>Pseudomonadati</taxon>
        <taxon>Bacteroidota</taxon>
        <taxon>Flavobacteriia</taxon>
        <taxon>Flavobacteriales</taxon>
        <taxon>Flavobacteriaceae</taxon>
        <taxon>Salinimicrobium</taxon>
    </lineage>
</organism>
<reference evidence="1" key="2">
    <citation type="submission" date="2020-09" db="EMBL/GenBank/DDBJ databases">
        <authorList>
            <person name="Sun Q."/>
            <person name="Kim S."/>
        </authorList>
    </citation>
    <scope>NUCLEOTIDE SEQUENCE</scope>
    <source>
        <strain evidence="1">KCTC 12719</strain>
    </source>
</reference>
<proteinExistence type="predicted"/>